<accession>A0A151RT10</accession>
<name>A0A151RT10_CAJCA</name>
<sequence length="260" mass="28916">MPKVKHFQNPLKSAPQPQQDANPLTQAHAHSSPAMNLRELSPSIEVPSNVSPPIDSSPTNDVSHEETPQEEFPQEAPTSRRTDRESLQHWNVDAIGKTGMHKCYFDDCYLTILKFLETGQNPSRGTLFIETKTIGEQIEVGLTQSTTDEYEISPNDIVGRAFGPEHSRRVRCMGMGAAPTNTFRNTILRISDLSLSSSNVASSSSCSNQCKQKFTLLESQLQGTLNALKAYMIMKEGNILDELASFFLSQVKYYDLLFGD</sequence>
<proteinExistence type="predicted"/>
<organism evidence="2 4">
    <name type="scientific">Cajanus cajan</name>
    <name type="common">Pigeon pea</name>
    <name type="synonym">Cajanus indicus</name>
    <dbReference type="NCBI Taxonomy" id="3821"/>
    <lineage>
        <taxon>Eukaryota</taxon>
        <taxon>Viridiplantae</taxon>
        <taxon>Streptophyta</taxon>
        <taxon>Embryophyta</taxon>
        <taxon>Tracheophyta</taxon>
        <taxon>Spermatophyta</taxon>
        <taxon>Magnoliopsida</taxon>
        <taxon>eudicotyledons</taxon>
        <taxon>Gunneridae</taxon>
        <taxon>Pentapetalae</taxon>
        <taxon>rosids</taxon>
        <taxon>fabids</taxon>
        <taxon>Fabales</taxon>
        <taxon>Fabaceae</taxon>
        <taxon>Papilionoideae</taxon>
        <taxon>50 kb inversion clade</taxon>
        <taxon>NPAAA clade</taxon>
        <taxon>indigoferoid/millettioid clade</taxon>
        <taxon>Phaseoleae</taxon>
        <taxon>Cajanus</taxon>
    </lineage>
</organism>
<dbReference type="AlphaFoldDB" id="A0A151RT10"/>
<dbReference type="Gramene" id="C.cajan_34989.t">
    <property type="protein sequence ID" value="C.cajan_34989.t"/>
    <property type="gene ID" value="C.cajan_34989"/>
</dbReference>
<dbReference type="EMBL" id="KQ483582">
    <property type="protein sequence ID" value="KYP45705.1"/>
    <property type="molecule type" value="Genomic_DNA"/>
</dbReference>
<dbReference type="OMA" id="FKNTRIR"/>
<dbReference type="Gramene" id="C.cajan_35000.t">
    <property type="protein sequence ID" value="C.cajan_35000.t"/>
    <property type="gene ID" value="C.cajan_35000"/>
</dbReference>
<reference evidence="2 4" key="1">
    <citation type="journal article" date="2012" name="Nat. Biotechnol.">
        <title>Draft genome sequence of pigeonpea (Cajanus cajan), an orphan legume crop of resource-poor farmers.</title>
        <authorList>
            <person name="Varshney R.K."/>
            <person name="Chen W."/>
            <person name="Li Y."/>
            <person name="Bharti A.K."/>
            <person name="Saxena R.K."/>
            <person name="Schlueter J.A."/>
            <person name="Donoghue M.T."/>
            <person name="Azam S."/>
            <person name="Fan G."/>
            <person name="Whaley A.M."/>
            <person name="Farmer A.D."/>
            <person name="Sheridan J."/>
            <person name="Iwata A."/>
            <person name="Tuteja R."/>
            <person name="Penmetsa R.V."/>
            <person name="Wu W."/>
            <person name="Upadhyaya H.D."/>
            <person name="Yang S.P."/>
            <person name="Shah T."/>
            <person name="Saxena K.B."/>
            <person name="Michael T."/>
            <person name="McCombie W.R."/>
            <person name="Yang B."/>
            <person name="Zhang G."/>
            <person name="Yang H."/>
            <person name="Wang J."/>
            <person name="Spillane C."/>
            <person name="Cook D.R."/>
            <person name="May G.D."/>
            <person name="Xu X."/>
            <person name="Jackson S.A."/>
        </authorList>
    </citation>
    <scope>NUCLEOTIDE SEQUENCE [LARGE SCALE GENOMIC DNA]</scope>
    <source>
        <strain evidence="4">cv. Asha</strain>
    </source>
</reference>
<feature type="compositionally biased region" description="Polar residues" evidence="1">
    <location>
        <begin position="15"/>
        <end position="29"/>
    </location>
</feature>
<dbReference type="STRING" id="3821.A0A151RT10"/>
<dbReference type="EMBL" id="KQ483582">
    <property type="protein sequence ID" value="KYP45694.1"/>
    <property type="molecule type" value="Genomic_DNA"/>
</dbReference>
<evidence type="ECO:0000313" key="3">
    <source>
        <dbReference type="EMBL" id="KYP45705.1"/>
    </source>
</evidence>
<evidence type="ECO:0000313" key="4">
    <source>
        <dbReference type="Proteomes" id="UP000075243"/>
    </source>
</evidence>
<keyword evidence="4" id="KW-1185">Reference proteome</keyword>
<dbReference type="Proteomes" id="UP000075243">
    <property type="component" value="Unassembled WGS sequence"/>
</dbReference>
<evidence type="ECO:0000256" key="1">
    <source>
        <dbReference type="SAM" id="MobiDB-lite"/>
    </source>
</evidence>
<evidence type="ECO:0000313" key="2">
    <source>
        <dbReference type="EMBL" id="KYP45694.1"/>
    </source>
</evidence>
<feature type="region of interest" description="Disordered" evidence="1">
    <location>
        <begin position="1"/>
        <end position="85"/>
    </location>
</feature>
<gene>
    <name evidence="2" type="ORF">KK1_032747</name>
    <name evidence="3" type="ORF">KK1_032759</name>
</gene>
<feature type="compositionally biased region" description="Polar residues" evidence="1">
    <location>
        <begin position="46"/>
        <end position="61"/>
    </location>
</feature>
<protein>
    <submittedName>
        <fullName evidence="2">Uncharacterized protein</fullName>
    </submittedName>
</protein>